<dbReference type="InterPro" id="IPR015500">
    <property type="entry name" value="Peptidase_S8_subtilisin-rel"/>
</dbReference>
<dbReference type="RefSeq" id="XP_002899387.1">
    <property type="nucleotide sequence ID" value="XM_002899341.1"/>
</dbReference>
<organism evidence="4 5">
    <name type="scientific">Phytophthora infestans (strain T30-4)</name>
    <name type="common">Potato late blight agent</name>
    <dbReference type="NCBI Taxonomy" id="403677"/>
    <lineage>
        <taxon>Eukaryota</taxon>
        <taxon>Sar</taxon>
        <taxon>Stramenopiles</taxon>
        <taxon>Oomycota</taxon>
        <taxon>Peronosporomycetes</taxon>
        <taxon>Peronosporales</taxon>
        <taxon>Peronosporaceae</taxon>
        <taxon>Phytophthora</taxon>
    </lineage>
</organism>
<dbReference type="Gene3D" id="3.40.50.200">
    <property type="entry name" value="Peptidase S8/S53 domain"/>
    <property type="match status" value="1"/>
</dbReference>
<dbReference type="SUPFAM" id="SSF52743">
    <property type="entry name" value="Subtilisin-like"/>
    <property type="match status" value="1"/>
</dbReference>
<dbReference type="HOGENOM" id="CLU_2008393_0_0_1"/>
<dbReference type="EMBL" id="DS028148">
    <property type="protein sequence ID" value="EEY62083.1"/>
    <property type="molecule type" value="Genomic_DNA"/>
</dbReference>
<evidence type="ECO:0000256" key="3">
    <source>
        <dbReference type="PROSITE-ProRule" id="PRU01240"/>
    </source>
</evidence>
<dbReference type="EC" id="3.4.21.62" evidence="2"/>
<dbReference type="InParanoid" id="D0NNE7"/>
<evidence type="ECO:0000256" key="2">
    <source>
        <dbReference type="ARBA" id="ARBA00023619"/>
    </source>
</evidence>
<dbReference type="VEuPathDB" id="FungiDB:PITG_12629"/>
<proteinExistence type="inferred from homology"/>
<dbReference type="GeneID" id="9474331"/>
<comment type="caution">
    <text evidence="3">Lacks conserved residue(s) required for the propagation of feature annotation.</text>
</comment>
<dbReference type="InterPro" id="IPR036852">
    <property type="entry name" value="Peptidase_S8/S53_dom_sf"/>
</dbReference>
<sequence length="124" mass="13619">MAVLFRKSRRLDAYVPSLVGVDSAREVGIRGSDVFVGITDTGLNLYHDQFDHDERDIFPETITCDHGTHVAGLLAGSSFSGKHANLGIVDKARIEFMDIGTQSETCAGQLHCALTSQRFGRFYL</sequence>
<name>D0NNE7_PHYIT</name>
<comment type="similarity">
    <text evidence="3">Belongs to the peptidase S8 family.</text>
</comment>
<dbReference type="PRINTS" id="PR00723">
    <property type="entry name" value="SUBTILISIN"/>
</dbReference>
<comment type="catalytic activity">
    <reaction evidence="1">
        <text>Hydrolysis of proteins with broad specificity for peptide bonds, and a preference for a large uncharged residue in P1. Hydrolyzes peptide amides.</text>
        <dbReference type="EC" id="3.4.21.62"/>
    </reaction>
</comment>
<dbReference type="PROSITE" id="PS00137">
    <property type="entry name" value="SUBTILASE_HIS"/>
    <property type="match status" value="1"/>
</dbReference>
<dbReference type="GO" id="GO:0004252">
    <property type="term" value="F:serine-type endopeptidase activity"/>
    <property type="evidence" value="ECO:0007669"/>
    <property type="project" value="UniProtKB-EC"/>
</dbReference>
<evidence type="ECO:0000313" key="4">
    <source>
        <dbReference type="EMBL" id="EEY62083.1"/>
    </source>
</evidence>
<dbReference type="GO" id="GO:0006508">
    <property type="term" value="P:proteolysis"/>
    <property type="evidence" value="ECO:0007669"/>
    <property type="project" value="InterPro"/>
</dbReference>
<evidence type="ECO:0000313" key="5">
    <source>
        <dbReference type="Proteomes" id="UP000006643"/>
    </source>
</evidence>
<protein>
    <recommendedName>
        <fullName evidence="2">subtilisin</fullName>
        <ecNumber evidence="2">3.4.21.62</ecNumber>
    </recommendedName>
</protein>
<keyword evidence="5" id="KW-1185">Reference proteome</keyword>
<evidence type="ECO:0000256" key="1">
    <source>
        <dbReference type="ARBA" id="ARBA00023529"/>
    </source>
</evidence>
<dbReference type="Proteomes" id="UP000006643">
    <property type="component" value="Unassembled WGS sequence"/>
</dbReference>
<dbReference type="PROSITE" id="PS51892">
    <property type="entry name" value="SUBTILASE"/>
    <property type="match status" value="1"/>
</dbReference>
<dbReference type="eggNOG" id="KOG4266">
    <property type="taxonomic scope" value="Eukaryota"/>
</dbReference>
<dbReference type="AlphaFoldDB" id="D0NNE7"/>
<dbReference type="InterPro" id="IPR022398">
    <property type="entry name" value="Peptidase_S8_His-AS"/>
</dbReference>
<accession>D0NNE7</accession>
<dbReference type="OrthoDB" id="10256524at2759"/>
<gene>
    <name evidence="4" type="ORF">PITG_12629</name>
</gene>
<dbReference type="KEGG" id="pif:PITG_12629"/>
<reference evidence="5" key="1">
    <citation type="journal article" date="2009" name="Nature">
        <title>Genome sequence and analysis of the Irish potato famine pathogen Phytophthora infestans.</title>
        <authorList>
            <consortium name="The Broad Institute Genome Sequencing Platform"/>
            <person name="Haas B.J."/>
            <person name="Kamoun S."/>
            <person name="Zody M.C."/>
            <person name="Jiang R.H."/>
            <person name="Handsaker R.E."/>
            <person name="Cano L.M."/>
            <person name="Grabherr M."/>
            <person name="Kodira C.D."/>
            <person name="Raffaele S."/>
            <person name="Torto-Alalibo T."/>
            <person name="Bozkurt T.O."/>
            <person name="Ah-Fong A.M."/>
            <person name="Alvarado L."/>
            <person name="Anderson V.L."/>
            <person name="Armstrong M.R."/>
            <person name="Avrova A."/>
            <person name="Baxter L."/>
            <person name="Beynon J."/>
            <person name="Boevink P.C."/>
            <person name="Bollmann S.R."/>
            <person name="Bos J.I."/>
            <person name="Bulone V."/>
            <person name="Cai G."/>
            <person name="Cakir C."/>
            <person name="Carrington J.C."/>
            <person name="Chawner M."/>
            <person name="Conti L."/>
            <person name="Costanzo S."/>
            <person name="Ewan R."/>
            <person name="Fahlgren N."/>
            <person name="Fischbach M.A."/>
            <person name="Fugelstad J."/>
            <person name="Gilroy E.M."/>
            <person name="Gnerre S."/>
            <person name="Green P.J."/>
            <person name="Grenville-Briggs L.J."/>
            <person name="Griffith J."/>
            <person name="Grunwald N.J."/>
            <person name="Horn K."/>
            <person name="Horner N.R."/>
            <person name="Hu C.H."/>
            <person name="Huitema E."/>
            <person name="Jeong D.H."/>
            <person name="Jones A.M."/>
            <person name="Jones J.D."/>
            <person name="Jones R.W."/>
            <person name="Karlsson E.K."/>
            <person name="Kunjeti S.G."/>
            <person name="Lamour K."/>
            <person name="Liu Z."/>
            <person name="Ma L."/>
            <person name="Maclean D."/>
            <person name="Chibucos M.C."/>
            <person name="McDonald H."/>
            <person name="McWalters J."/>
            <person name="Meijer H.J."/>
            <person name="Morgan W."/>
            <person name="Morris P.F."/>
            <person name="Munro C.A."/>
            <person name="O'Neill K."/>
            <person name="Ospina-Giraldo M."/>
            <person name="Pinzon A."/>
            <person name="Pritchard L."/>
            <person name="Ramsahoye B."/>
            <person name="Ren Q."/>
            <person name="Restrepo S."/>
            <person name="Roy S."/>
            <person name="Sadanandom A."/>
            <person name="Savidor A."/>
            <person name="Schornack S."/>
            <person name="Schwartz D.C."/>
            <person name="Schumann U.D."/>
            <person name="Schwessinger B."/>
            <person name="Seyer L."/>
            <person name="Sharpe T."/>
            <person name="Silvar C."/>
            <person name="Song J."/>
            <person name="Studholme D.J."/>
            <person name="Sykes S."/>
            <person name="Thines M."/>
            <person name="van de Vondervoort P.J."/>
            <person name="Phuntumart V."/>
            <person name="Wawra S."/>
            <person name="Weide R."/>
            <person name="Win J."/>
            <person name="Young C."/>
            <person name="Zhou S."/>
            <person name="Fry W."/>
            <person name="Meyers B.C."/>
            <person name="van West P."/>
            <person name="Ristaino J."/>
            <person name="Govers F."/>
            <person name="Birch P.R."/>
            <person name="Whisson S.C."/>
            <person name="Judelson H.S."/>
            <person name="Nusbaum C."/>
        </authorList>
    </citation>
    <scope>NUCLEOTIDE SEQUENCE [LARGE SCALE GENOMIC DNA]</scope>
    <source>
        <strain evidence="5">T30-4</strain>
    </source>
</reference>